<evidence type="ECO:0000256" key="1">
    <source>
        <dbReference type="ARBA" id="ARBA00022737"/>
    </source>
</evidence>
<evidence type="ECO:0000259" key="6">
    <source>
        <dbReference type="Pfam" id="PF08815"/>
    </source>
</evidence>
<name>A0AAN8C7K9_CHAGU</name>
<dbReference type="SUPFAM" id="SSF69125">
    <property type="entry name" value="Nuclear receptor coactivator interlocking domain"/>
    <property type="match status" value="1"/>
</dbReference>
<dbReference type="EMBL" id="JAURVH010001533">
    <property type="protein sequence ID" value="KAK5898517.1"/>
    <property type="molecule type" value="Genomic_DNA"/>
</dbReference>
<dbReference type="GO" id="GO:0032870">
    <property type="term" value="P:cellular response to hormone stimulus"/>
    <property type="evidence" value="ECO:0007669"/>
    <property type="project" value="TreeGrafter"/>
</dbReference>
<dbReference type="Gene3D" id="6.10.140.20">
    <property type="entry name" value="Nuclear receptor coactivator, Ncoa-type, interlocking domain"/>
    <property type="match status" value="1"/>
</dbReference>
<evidence type="ECO:0000256" key="3">
    <source>
        <dbReference type="ARBA" id="ARBA00023163"/>
    </source>
</evidence>
<evidence type="ECO:0000313" key="8">
    <source>
        <dbReference type="Proteomes" id="UP001331515"/>
    </source>
</evidence>
<dbReference type="GO" id="GO:0045944">
    <property type="term" value="P:positive regulation of transcription by RNA polymerase II"/>
    <property type="evidence" value="ECO:0007669"/>
    <property type="project" value="TreeGrafter"/>
</dbReference>
<feature type="region of interest" description="Disordered" evidence="5">
    <location>
        <begin position="1"/>
        <end position="31"/>
    </location>
</feature>
<dbReference type="GO" id="GO:0016922">
    <property type="term" value="F:nuclear receptor binding"/>
    <property type="evidence" value="ECO:0007669"/>
    <property type="project" value="InterPro"/>
</dbReference>
<keyword evidence="1" id="KW-0677">Repeat</keyword>
<dbReference type="Pfam" id="PF08815">
    <property type="entry name" value="Nuc_rec_co-act"/>
    <property type="match status" value="1"/>
</dbReference>
<sequence length="365" mass="39709">MDIGMVSHHFSQQQQQQAPPNTTAPWPDSMMPIDQTAFVNQARPVHAAPQEDLLLGGVGHGSGEGVPVDEGVLMSQLYTALKDFDGLEEIDRALGIPSLVEQNQSLEQDQFQQDSMLMDQKPPMYSQQFAAPPSHLSQRGGYPLQDQGFHPLGGPMGPRPGYPMMRMQARPGLRPGGGVPNQPNALRLQLQHRLQSQQNRQPMMAQMSGVSNVNLPLRASNPNQGTINAQMLAQRQRELLSNHLRQRQQQQQRSLAMRGLSLPPSMNNNNPRGPHAAPPQFPYPPSYGTSTGLASPPLSPNLPPNPQLHMHGSSSSSTSNSSSSTSASSSSQMMMGQYGAVLSPQMQHSAFQFPNSGTEDPRPES</sequence>
<dbReference type="PANTHER" id="PTHR10684:SF2">
    <property type="entry name" value="NUCLEAR RECEPTOR COACTIVATOR 2"/>
    <property type="match status" value="1"/>
</dbReference>
<dbReference type="GO" id="GO:0005634">
    <property type="term" value="C:nucleus"/>
    <property type="evidence" value="ECO:0007669"/>
    <property type="project" value="InterPro"/>
</dbReference>
<dbReference type="AlphaFoldDB" id="A0AAN8C7K9"/>
<gene>
    <name evidence="7" type="ORF">CgunFtcFv8_015926</name>
</gene>
<feature type="region of interest" description="Disordered" evidence="5">
    <location>
        <begin position="260"/>
        <end position="365"/>
    </location>
</feature>
<dbReference type="InterPro" id="IPR014920">
    <property type="entry name" value="Nuc_rcpt_coact_Ncoa-typ"/>
</dbReference>
<dbReference type="PANTHER" id="PTHR10684">
    <property type="entry name" value="NUCLEAR RECEPTOR COACTIVATOR"/>
    <property type="match status" value="1"/>
</dbReference>
<feature type="compositionally biased region" description="Polar residues" evidence="5">
    <location>
        <begin position="344"/>
        <end position="358"/>
    </location>
</feature>
<protein>
    <recommendedName>
        <fullName evidence="6">Nuclear receptor coactivator Ncoa-type interlocking domain-containing protein</fullName>
    </recommendedName>
</protein>
<dbReference type="GO" id="GO:0003713">
    <property type="term" value="F:transcription coactivator activity"/>
    <property type="evidence" value="ECO:0007669"/>
    <property type="project" value="InterPro"/>
</dbReference>
<keyword evidence="4" id="KW-0539">Nucleus</keyword>
<dbReference type="InterPro" id="IPR037077">
    <property type="entry name" value="Nuc_rcpt_coact_Ncoa_int_sf"/>
</dbReference>
<dbReference type="InterPro" id="IPR017426">
    <property type="entry name" value="Nuclear_rcpt_coactivator"/>
</dbReference>
<feature type="compositionally biased region" description="Pro residues" evidence="5">
    <location>
        <begin position="276"/>
        <end position="285"/>
    </location>
</feature>
<keyword evidence="2" id="KW-0805">Transcription regulation</keyword>
<dbReference type="InterPro" id="IPR009110">
    <property type="entry name" value="Nuc_rcpt_coact"/>
</dbReference>
<feature type="compositionally biased region" description="Low complexity" evidence="5">
    <location>
        <begin position="313"/>
        <end position="331"/>
    </location>
</feature>
<dbReference type="Proteomes" id="UP001331515">
    <property type="component" value="Unassembled WGS sequence"/>
</dbReference>
<evidence type="ECO:0000256" key="5">
    <source>
        <dbReference type="SAM" id="MobiDB-lite"/>
    </source>
</evidence>
<evidence type="ECO:0000313" key="7">
    <source>
        <dbReference type="EMBL" id="KAK5898517.1"/>
    </source>
</evidence>
<accession>A0AAN8C7K9</accession>
<evidence type="ECO:0000256" key="4">
    <source>
        <dbReference type="ARBA" id="ARBA00023242"/>
    </source>
</evidence>
<reference evidence="7 8" key="1">
    <citation type="journal article" date="2023" name="Mol. Biol. Evol.">
        <title>Genomics of Secondarily Temperate Adaptation in the Only Non-Antarctic Icefish.</title>
        <authorList>
            <person name="Rivera-Colon A.G."/>
            <person name="Rayamajhi N."/>
            <person name="Minhas B.F."/>
            <person name="Madrigal G."/>
            <person name="Bilyk K.T."/>
            <person name="Yoon V."/>
            <person name="Hune M."/>
            <person name="Gregory S."/>
            <person name="Cheng C.H.C."/>
            <person name="Catchen J.M."/>
        </authorList>
    </citation>
    <scope>NUCLEOTIDE SEQUENCE [LARGE SCALE GENOMIC DNA]</scope>
    <source>
        <tissue evidence="7">White muscle</tissue>
    </source>
</reference>
<comment type="caution">
    <text evidence="7">The sequence shown here is derived from an EMBL/GenBank/DDBJ whole genome shotgun (WGS) entry which is preliminary data.</text>
</comment>
<proteinExistence type="predicted"/>
<evidence type="ECO:0000256" key="2">
    <source>
        <dbReference type="ARBA" id="ARBA00023015"/>
    </source>
</evidence>
<feature type="domain" description="Nuclear receptor coactivator Ncoa-type interlocking" evidence="6">
    <location>
        <begin position="67"/>
        <end position="111"/>
    </location>
</feature>
<keyword evidence="8" id="KW-1185">Reference proteome</keyword>
<feature type="compositionally biased region" description="Pro residues" evidence="5">
    <location>
        <begin position="297"/>
        <end position="306"/>
    </location>
</feature>
<keyword evidence="3" id="KW-0804">Transcription</keyword>
<organism evidence="7 8">
    <name type="scientific">Champsocephalus gunnari</name>
    <name type="common">Mackerel icefish</name>
    <dbReference type="NCBI Taxonomy" id="52237"/>
    <lineage>
        <taxon>Eukaryota</taxon>
        <taxon>Metazoa</taxon>
        <taxon>Chordata</taxon>
        <taxon>Craniata</taxon>
        <taxon>Vertebrata</taxon>
        <taxon>Euteleostomi</taxon>
        <taxon>Actinopterygii</taxon>
        <taxon>Neopterygii</taxon>
        <taxon>Teleostei</taxon>
        <taxon>Neoteleostei</taxon>
        <taxon>Acanthomorphata</taxon>
        <taxon>Eupercaria</taxon>
        <taxon>Perciformes</taxon>
        <taxon>Notothenioidei</taxon>
        <taxon>Channichthyidae</taxon>
        <taxon>Champsocephalus</taxon>
    </lineage>
</organism>